<comment type="caution">
    <text evidence="2">The sequence shown here is derived from an EMBL/GenBank/DDBJ whole genome shotgun (WGS) entry which is preliminary data.</text>
</comment>
<dbReference type="RefSeq" id="WP_380689453.1">
    <property type="nucleotide sequence ID" value="NZ_JBHRSS010000004.1"/>
</dbReference>
<evidence type="ECO:0000313" key="3">
    <source>
        <dbReference type="Proteomes" id="UP001595462"/>
    </source>
</evidence>
<dbReference type="Pfam" id="PF13810">
    <property type="entry name" value="DUF4185"/>
    <property type="match status" value="1"/>
</dbReference>
<evidence type="ECO:0000259" key="1">
    <source>
        <dbReference type="Pfam" id="PF13810"/>
    </source>
</evidence>
<sequence>MDNRLRIKDVTCIGAVTGADAPVPTTERFGIHATDLGIVWDGGDGRVFVLFGDTFGSSWGGEGAGPWDDQWRCNTLAFSQNHDLEHGMRLDEAVVDANGFARQVIASDIGFGREQSVIPTAGIEVDGRHYVHYMSVREWRSPGRWQTNHAGIAVSEDGGQQWQKSADARWNNDDTGGGCFQLGAFVREGEHVYLFGTTNGRFGPAYLARVPAARIDNIDAYTYFDGADWAHSAAAAVPVLDGPVGELSVAFNTRVDRWLALHLDEERAEIVLHATETLTGPWEQIGSVASGQTYPGLYGGYLHPWTMDSHEICFLLSRWAPYNVFLMRCRLELVATKSD</sequence>
<organism evidence="2 3">
    <name type="scientific">Salinisphaera aquimarina</name>
    <dbReference type="NCBI Taxonomy" id="2094031"/>
    <lineage>
        <taxon>Bacteria</taxon>
        <taxon>Pseudomonadati</taxon>
        <taxon>Pseudomonadota</taxon>
        <taxon>Gammaproteobacteria</taxon>
        <taxon>Salinisphaerales</taxon>
        <taxon>Salinisphaeraceae</taxon>
        <taxon>Salinisphaera</taxon>
    </lineage>
</organism>
<gene>
    <name evidence="2" type="ORF">ACFOSU_10810</name>
</gene>
<proteinExistence type="predicted"/>
<reference evidence="3" key="1">
    <citation type="journal article" date="2019" name="Int. J. Syst. Evol. Microbiol.">
        <title>The Global Catalogue of Microorganisms (GCM) 10K type strain sequencing project: providing services to taxonomists for standard genome sequencing and annotation.</title>
        <authorList>
            <consortium name="The Broad Institute Genomics Platform"/>
            <consortium name="The Broad Institute Genome Sequencing Center for Infectious Disease"/>
            <person name="Wu L."/>
            <person name="Ma J."/>
        </authorList>
    </citation>
    <scope>NUCLEOTIDE SEQUENCE [LARGE SCALE GENOMIC DNA]</scope>
    <source>
        <strain evidence="3">KCTC 52640</strain>
    </source>
</reference>
<dbReference type="Proteomes" id="UP001595462">
    <property type="component" value="Unassembled WGS sequence"/>
</dbReference>
<accession>A0ABV7ENS0</accession>
<feature type="domain" description="DUF4185" evidence="1">
    <location>
        <begin position="24"/>
        <end position="328"/>
    </location>
</feature>
<name>A0ABV7ENS0_9GAMM</name>
<keyword evidence="3" id="KW-1185">Reference proteome</keyword>
<dbReference type="EMBL" id="JBHRSS010000004">
    <property type="protein sequence ID" value="MFC3104378.1"/>
    <property type="molecule type" value="Genomic_DNA"/>
</dbReference>
<evidence type="ECO:0000313" key="2">
    <source>
        <dbReference type="EMBL" id="MFC3104378.1"/>
    </source>
</evidence>
<dbReference type="InterPro" id="IPR025442">
    <property type="entry name" value="DUF4185"/>
</dbReference>
<protein>
    <submittedName>
        <fullName evidence="2">DUF4185 domain-containing protein</fullName>
    </submittedName>
</protein>